<protein>
    <submittedName>
        <fullName evidence="2">Serine/threonine-protein kinase Chk2 isoform A</fullName>
    </submittedName>
</protein>
<dbReference type="GO" id="GO:0016301">
    <property type="term" value="F:kinase activity"/>
    <property type="evidence" value="ECO:0007669"/>
    <property type="project" value="UniProtKB-KW"/>
</dbReference>
<reference evidence="2 3" key="1">
    <citation type="journal article" date="2012" name="Genome Biol.">
        <title>Sequencing three crocodilian genomes to illuminate the evolution of archosaurs and amniotes.</title>
        <authorList>
            <person name="St John J.A."/>
            <person name="Braun E.L."/>
            <person name="Isberg S.R."/>
            <person name="Miles L.G."/>
            <person name="Chong A.Y."/>
            <person name="Gongora J."/>
            <person name="Dalzell P."/>
            <person name="Moran C."/>
            <person name="Bed'hom B."/>
            <person name="Abzhanov A."/>
            <person name="Burgess S.C."/>
            <person name="Cooksey A.M."/>
            <person name="Castoe T.A."/>
            <person name="Crawford N.G."/>
            <person name="Densmore L.D."/>
            <person name="Drew J.C."/>
            <person name="Edwards S.V."/>
            <person name="Faircloth B.C."/>
            <person name="Fujita M.K."/>
            <person name="Greenwold M.J."/>
            <person name="Hoffmann F.G."/>
            <person name="Howard J.M."/>
            <person name="Iguchi T."/>
            <person name="Janes D.E."/>
            <person name="Khan S.Y."/>
            <person name="Kohno S."/>
            <person name="de Koning A.J."/>
            <person name="Lance S.L."/>
            <person name="McCarthy F.M."/>
            <person name="McCormack J.E."/>
            <person name="Merchant M.E."/>
            <person name="Peterson D.G."/>
            <person name="Pollock D.D."/>
            <person name="Pourmand N."/>
            <person name="Raney B.J."/>
            <person name="Roessler K.A."/>
            <person name="Sanford J.R."/>
            <person name="Sawyer R.H."/>
            <person name="Schmidt C.J."/>
            <person name="Triplett E.W."/>
            <person name="Tuberville T.D."/>
            <person name="Venegas-Anaya M."/>
            <person name="Howard J.T."/>
            <person name="Jarvis E.D."/>
            <person name="Guillette L.J.Jr."/>
            <person name="Glenn T.C."/>
            <person name="Green R.E."/>
            <person name="Ray D.A."/>
        </authorList>
    </citation>
    <scope>NUCLEOTIDE SEQUENCE [LARGE SCALE GENOMIC DNA]</scope>
    <source>
        <strain evidence="2">KSC_2009_1</strain>
    </source>
</reference>
<dbReference type="PROSITE" id="PS50006">
    <property type="entry name" value="FHA_DOMAIN"/>
    <property type="match status" value="1"/>
</dbReference>
<evidence type="ECO:0000259" key="1">
    <source>
        <dbReference type="PROSITE" id="PS50006"/>
    </source>
</evidence>
<dbReference type="SUPFAM" id="SSF49879">
    <property type="entry name" value="SMAD/FHA domain"/>
    <property type="match status" value="1"/>
</dbReference>
<name>A0A151NKW7_ALLMI</name>
<evidence type="ECO:0000313" key="3">
    <source>
        <dbReference type="Proteomes" id="UP000050525"/>
    </source>
</evidence>
<dbReference type="SMART" id="SM00240">
    <property type="entry name" value="FHA"/>
    <property type="match status" value="1"/>
</dbReference>
<dbReference type="Gene3D" id="2.60.200.20">
    <property type="match status" value="1"/>
</dbReference>
<dbReference type="CDD" id="cd22666">
    <property type="entry name" value="FHA_CHK2"/>
    <property type="match status" value="1"/>
</dbReference>
<evidence type="ECO:0000313" key="2">
    <source>
        <dbReference type="EMBL" id="KYO37319.1"/>
    </source>
</evidence>
<keyword evidence="3" id="KW-1185">Reference proteome</keyword>
<sequence length="113" mass="13003">MSDCVNDECWFGRDKSCDYSFSRIGLSETGFYQNYSKKHFRIFKETGPQNSCVAYIEDHSVNGTFVNKELIGRGKRLPLTHNSEIALSVQSNKVVPVVKSNWRLKRPRVTKLL</sequence>
<organism evidence="2 3">
    <name type="scientific">Alligator mississippiensis</name>
    <name type="common">American alligator</name>
    <dbReference type="NCBI Taxonomy" id="8496"/>
    <lineage>
        <taxon>Eukaryota</taxon>
        <taxon>Metazoa</taxon>
        <taxon>Chordata</taxon>
        <taxon>Craniata</taxon>
        <taxon>Vertebrata</taxon>
        <taxon>Euteleostomi</taxon>
        <taxon>Archelosauria</taxon>
        <taxon>Archosauria</taxon>
        <taxon>Crocodylia</taxon>
        <taxon>Alligatoridae</taxon>
        <taxon>Alligatorinae</taxon>
        <taxon>Alligator</taxon>
    </lineage>
</organism>
<keyword evidence="2" id="KW-0418">Kinase</keyword>
<dbReference type="Proteomes" id="UP000050525">
    <property type="component" value="Unassembled WGS sequence"/>
</dbReference>
<accession>A0A151NKW7</accession>
<dbReference type="EMBL" id="AKHW03002750">
    <property type="protein sequence ID" value="KYO37319.1"/>
    <property type="molecule type" value="Genomic_DNA"/>
</dbReference>
<feature type="domain" description="FHA" evidence="1">
    <location>
        <begin position="9"/>
        <end position="71"/>
    </location>
</feature>
<proteinExistence type="predicted"/>
<dbReference type="AlphaFoldDB" id="A0A151NKW7"/>
<keyword evidence="2" id="KW-0808">Transferase</keyword>
<dbReference type="InterPro" id="IPR000253">
    <property type="entry name" value="FHA_dom"/>
</dbReference>
<dbReference type="Pfam" id="PF00498">
    <property type="entry name" value="FHA"/>
    <property type="match status" value="1"/>
</dbReference>
<comment type="caution">
    <text evidence="2">The sequence shown here is derived from an EMBL/GenBank/DDBJ whole genome shotgun (WGS) entry which is preliminary data.</text>
</comment>
<dbReference type="InterPro" id="IPR008984">
    <property type="entry name" value="SMAD_FHA_dom_sf"/>
</dbReference>
<gene>
    <name evidence="2" type="primary">CHEK2</name>
    <name evidence="2" type="ORF">Y1Q_0013176</name>
</gene>